<dbReference type="PROSITE" id="PS51163">
    <property type="entry name" value="YRDC"/>
    <property type="match status" value="1"/>
</dbReference>
<comment type="similarity">
    <text evidence="2">Belongs to the SUA5 family.</text>
</comment>
<keyword evidence="6" id="KW-0819">tRNA processing</keyword>
<keyword evidence="8" id="KW-0547">Nucleotide-binding</keyword>
<comment type="subcellular location">
    <subcellularLocation>
        <location evidence="1">Cytoplasm</location>
    </subcellularLocation>
</comment>
<dbReference type="FunFam" id="3.90.870.10:FF:000004">
    <property type="entry name" value="Threonylcarbamoyl-AMP synthase"/>
    <property type="match status" value="1"/>
</dbReference>
<dbReference type="PANTHER" id="PTHR17490">
    <property type="entry name" value="SUA5"/>
    <property type="match status" value="1"/>
</dbReference>
<evidence type="ECO:0000256" key="8">
    <source>
        <dbReference type="ARBA" id="ARBA00022741"/>
    </source>
</evidence>
<dbReference type="EMBL" id="UOFZ01000170">
    <property type="protein sequence ID" value="VAX14315.1"/>
    <property type="molecule type" value="Genomic_DNA"/>
</dbReference>
<sequence length="184" mass="20184">MTDKAINEAAQVLRNGGVIAYPSESVYGLGCDPANTESIKRLLALKQRQRDKGLILIASDFTQLAPYLVDIDERLQQPVMASWPGPITWLWPAEEKVSRWLRGQHDTLAVRVSAHPIVVQLCKTFGAALVSTSANRAGDIPVRTAKDVRGLFPDIDYVLDAEVGGIDRPSEIRDILSGEIIRPA</sequence>
<evidence type="ECO:0000256" key="1">
    <source>
        <dbReference type="ARBA" id="ARBA00004496"/>
    </source>
</evidence>
<evidence type="ECO:0000256" key="2">
    <source>
        <dbReference type="ARBA" id="ARBA00007663"/>
    </source>
</evidence>
<evidence type="ECO:0000256" key="5">
    <source>
        <dbReference type="ARBA" id="ARBA00022679"/>
    </source>
</evidence>
<evidence type="ECO:0000256" key="6">
    <source>
        <dbReference type="ARBA" id="ARBA00022694"/>
    </source>
</evidence>
<dbReference type="GO" id="GO:0061710">
    <property type="term" value="F:L-threonylcarbamoyladenylate synthase"/>
    <property type="evidence" value="ECO:0007669"/>
    <property type="project" value="UniProtKB-EC"/>
</dbReference>
<evidence type="ECO:0000259" key="11">
    <source>
        <dbReference type="PROSITE" id="PS51163"/>
    </source>
</evidence>
<proteinExistence type="inferred from homology"/>
<dbReference type="Gene3D" id="3.90.870.10">
    <property type="entry name" value="DHBP synthase"/>
    <property type="match status" value="1"/>
</dbReference>
<dbReference type="InterPro" id="IPR050156">
    <property type="entry name" value="TC-AMP_synthase_SUA5"/>
</dbReference>
<keyword evidence="9" id="KW-0067">ATP-binding</keyword>
<comment type="catalytic activity">
    <reaction evidence="10">
        <text>L-threonine + hydrogencarbonate + ATP = L-threonylcarbamoyladenylate + diphosphate + H2O</text>
        <dbReference type="Rhea" id="RHEA:36407"/>
        <dbReference type="ChEBI" id="CHEBI:15377"/>
        <dbReference type="ChEBI" id="CHEBI:17544"/>
        <dbReference type="ChEBI" id="CHEBI:30616"/>
        <dbReference type="ChEBI" id="CHEBI:33019"/>
        <dbReference type="ChEBI" id="CHEBI:57926"/>
        <dbReference type="ChEBI" id="CHEBI:73682"/>
        <dbReference type="EC" id="2.7.7.87"/>
    </reaction>
</comment>
<evidence type="ECO:0000256" key="4">
    <source>
        <dbReference type="ARBA" id="ARBA00022490"/>
    </source>
</evidence>
<evidence type="ECO:0000256" key="9">
    <source>
        <dbReference type="ARBA" id="ARBA00022840"/>
    </source>
</evidence>
<dbReference type="InterPro" id="IPR006070">
    <property type="entry name" value="Sua5-like_dom"/>
</dbReference>
<evidence type="ECO:0000256" key="10">
    <source>
        <dbReference type="ARBA" id="ARBA00048366"/>
    </source>
</evidence>
<dbReference type="GO" id="GO:0006450">
    <property type="term" value="P:regulation of translational fidelity"/>
    <property type="evidence" value="ECO:0007669"/>
    <property type="project" value="TreeGrafter"/>
</dbReference>
<dbReference type="Pfam" id="PF01300">
    <property type="entry name" value="Sua5_yciO_yrdC"/>
    <property type="match status" value="1"/>
</dbReference>
<accession>A0A3B1C6I4</accession>
<keyword evidence="7 12" id="KW-0548">Nucleotidyltransferase</keyword>
<dbReference type="GO" id="GO:0002949">
    <property type="term" value="P:tRNA threonylcarbamoyladenosine modification"/>
    <property type="evidence" value="ECO:0007669"/>
    <property type="project" value="InterPro"/>
</dbReference>
<evidence type="ECO:0000256" key="7">
    <source>
        <dbReference type="ARBA" id="ARBA00022695"/>
    </source>
</evidence>
<name>A0A3B1C6I4_9ZZZZ</name>
<dbReference type="GO" id="GO:0005737">
    <property type="term" value="C:cytoplasm"/>
    <property type="evidence" value="ECO:0007669"/>
    <property type="project" value="UniProtKB-SubCell"/>
</dbReference>
<gene>
    <name evidence="12" type="ORF">MNBD_GAMMA24-47</name>
</gene>
<dbReference type="GO" id="GO:0005524">
    <property type="term" value="F:ATP binding"/>
    <property type="evidence" value="ECO:0007669"/>
    <property type="project" value="UniProtKB-KW"/>
</dbReference>
<dbReference type="HAMAP" id="MF_01852">
    <property type="entry name" value="TsaC"/>
    <property type="match status" value="1"/>
</dbReference>
<reference evidence="12" key="1">
    <citation type="submission" date="2018-06" db="EMBL/GenBank/DDBJ databases">
        <authorList>
            <person name="Zhirakovskaya E."/>
        </authorList>
    </citation>
    <scope>NUCLEOTIDE SEQUENCE</scope>
</reference>
<dbReference type="GO" id="GO:0003725">
    <property type="term" value="F:double-stranded RNA binding"/>
    <property type="evidence" value="ECO:0007669"/>
    <property type="project" value="InterPro"/>
</dbReference>
<dbReference type="InterPro" id="IPR023535">
    <property type="entry name" value="TC-AMP_synthase"/>
</dbReference>
<dbReference type="EC" id="2.7.7.87" evidence="3"/>
<dbReference type="InterPro" id="IPR017945">
    <property type="entry name" value="DHBP_synth_RibB-like_a/b_dom"/>
</dbReference>
<dbReference type="PANTHER" id="PTHR17490:SF18">
    <property type="entry name" value="THREONYLCARBAMOYL-AMP SYNTHASE"/>
    <property type="match status" value="1"/>
</dbReference>
<dbReference type="SUPFAM" id="SSF55821">
    <property type="entry name" value="YrdC/RibB"/>
    <property type="match status" value="1"/>
</dbReference>
<dbReference type="GO" id="GO:0000049">
    <property type="term" value="F:tRNA binding"/>
    <property type="evidence" value="ECO:0007669"/>
    <property type="project" value="TreeGrafter"/>
</dbReference>
<evidence type="ECO:0000256" key="3">
    <source>
        <dbReference type="ARBA" id="ARBA00012584"/>
    </source>
</evidence>
<keyword evidence="4" id="KW-0963">Cytoplasm</keyword>
<feature type="domain" description="YrdC-like" evidence="11">
    <location>
        <begin position="3"/>
        <end position="184"/>
    </location>
</feature>
<dbReference type="AlphaFoldDB" id="A0A3B1C6I4"/>
<keyword evidence="5 12" id="KW-0808">Transferase</keyword>
<protein>
    <recommendedName>
        <fullName evidence="3">L-threonylcarbamoyladenylate synthase</fullName>
        <ecNumber evidence="3">2.7.7.87</ecNumber>
    </recommendedName>
</protein>
<organism evidence="12">
    <name type="scientific">hydrothermal vent metagenome</name>
    <dbReference type="NCBI Taxonomy" id="652676"/>
    <lineage>
        <taxon>unclassified sequences</taxon>
        <taxon>metagenomes</taxon>
        <taxon>ecological metagenomes</taxon>
    </lineage>
</organism>
<evidence type="ECO:0000313" key="12">
    <source>
        <dbReference type="EMBL" id="VAX14315.1"/>
    </source>
</evidence>